<evidence type="ECO:0000256" key="5">
    <source>
        <dbReference type="ARBA" id="ARBA00022833"/>
    </source>
</evidence>
<evidence type="ECO:0000313" key="10">
    <source>
        <dbReference type="EMBL" id="MEX4008872.1"/>
    </source>
</evidence>
<dbReference type="Gene3D" id="3.10.450.350">
    <property type="match status" value="1"/>
</dbReference>
<dbReference type="PANTHER" id="PTHR21666:SF288">
    <property type="entry name" value="CELL DIVISION PROTEIN YTFB"/>
    <property type="match status" value="1"/>
</dbReference>
<keyword evidence="8" id="KW-0472">Membrane</keyword>
<keyword evidence="5" id="KW-0862">Zinc</keyword>
<evidence type="ECO:0000259" key="9">
    <source>
        <dbReference type="Pfam" id="PF01551"/>
    </source>
</evidence>
<gene>
    <name evidence="10" type="ORF">V1479_16275</name>
</gene>
<protein>
    <submittedName>
        <fullName evidence="10">M23 family metallopeptidase</fullName>
        <ecNumber evidence="10">3.4.24.-</ecNumber>
    </submittedName>
</protein>
<dbReference type="InterPro" id="IPR050570">
    <property type="entry name" value="Cell_wall_metabolism_enzyme"/>
</dbReference>
<dbReference type="RefSeq" id="WP_368803839.1">
    <property type="nucleotide sequence ID" value="NZ_JAZHFV010000005.1"/>
</dbReference>
<evidence type="ECO:0000256" key="6">
    <source>
        <dbReference type="ARBA" id="ARBA00023049"/>
    </source>
</evidence>
<dbReference type="GO" id="GO:0016787">
    <property type="term" value="F:hydrolase activity"/>
    <property type="evidence" value="ECO:0007669"/>
    <property type="project" value="UniProtKB-KW"/>
</dbReference>
<comment type="caution">
    <text evidence="10">The sequence shown here is derived from an EMBL/GenBank/DDBJ whole genome shotgun (WGS) entry which is preliminary data.</text>
</comment>
<keyword evidence="8" id="KW-1133">Transmembrane helix</keyword>
<keyword evidence="11" id="KW-1185">Reference proteome</keyword>
<proteinExistence type="predicted"/>
<evidence type="ECO:0000256" key="4">
    <source>
        <dbReference type="ARBA" id="ARBA00022801"/>
    </source>
</evidence>
<evidence type="ECO:0000256" key="1">
    <source>
        <dbReference type="ARBA" id="ARBA00001947"/>
    </source>
</evidence>
<comment type="cofactor">
    <cofactor evidence="1">
        <name>Zn(2+)</name>
        <dbReference type="ChEBI" id="CHEBI:29105"/>
    </cofactor>
</comment>
<dbReference type="InterPro" id="IPR016047">
    <property type="entry name" value="M23ase_b-sheet_dom"/>
</dbReference>
<dbReference type="InterPro" id="IPR011055">
    <property type="entry name" value="Dup_hybrid_motif"/>
</dbReference>
<feature type="region of interest" description="Disordered" evidence="7">
    <location>
        <begin position="1"/>
        <end position="27"/>
    </location>
</feature>
<feature type="domain" description="M23ase beta-sheet core" evidence="9">
    <location>
        <begin position="508"/>
        <end position="605"/>
    </location>
</feature>
<dbReference type="EC" id="3.4.24.-" evidence="10"/>
<reference evidence="10 11" key="1">
    <citation type="submission" date="2024-01" db="EMBL/GenBank/DDBJ databases">
        <title>New evidence supports the origin of RcGTA from prophage.</title>
        <authorList>
            <person name="Xu Y."/>
            <person name="Liu B."/>
            <person name="Chen F."/>
        </authorList>
    </citation>
    <scope>NUCLEOTIDE SEQUENCE [LARGE SCALE GENOMIC DNA]</scope>
    <source>
        <strain evidence="10 11">CBW1107-2</strain>
    </source>
</reference>
<feature type="transmembrane region" description="Helical" evidence="8">
    <location>
        <begin position="35"/>
        <end position="58"/>
    </location>
</feature>
<keyword evidence="6" id="KW-0482">Metalloprotease</keyword>
<evidence type="ECO:0000256" key="8">
    <source>
        <dbReference type="SAM" id="Phobius"/>
    </source>
</evidence>
<keyword evidence="8" id="KW-0812">Transmembrane</keyword>
<evidence type="ECO:0000256" key="3">
    <source>
        <dbReference type="ARBA" id="ARBA00022723"/>
    </source>
</evidence>
<evidence type="ECO:0000256" key="2">
    <source>
        <dbReference type="ARBA" id="ARBA00022670"/>
    </source>
</evidence>
<dbReference type="PANTHER" id="PTHR21666">
    <property type="entry name" value="PEPTIDASE-RELATED"/>
    <property type="match status" value="1"/>
</dbReference>
<keyword evidence="2" id="KW-0645">Protease</keyword>
<dbReference type="Gene3D" id="2.70.70.10">
    <property type="entry name" value="Glucose Permease (Domain IIA)"/>
    <property type="match status" value="1"/>
</dbReference>
<organism evidence="10 11">
    <name type="scientific">Neoaquamicrobium sediminum</name>
    <dbReference type="NCBI Taxonomy" id="1849104"/>
    <lineage>
        <taxon>Bacteria</taxon>
        <taxon>Pseudomonadati</taxon>
        <taxon>Pseudomonadota</taxon>
        <taxon>Alphaproteobacteria</taxon>
        <taxon>Hyphomicrobiales</taxon>
        <taxon>Phyllobacteriaceae</taxon>
        <taxon>Neoaquamicrobium</taxon>
    </lineage>
</organism>
<evidence type="ECO:0000256" key="7">
    <source>
        <dbReference type="SAM" id="MobiDB-lite"/>
    </source>
</evidence>
<accession>A0ABV3WW19</accession>
<name>A0ABV3WW19_9HYPH</name>
<dbReference type="SUPFAM" id="SSF51261">
    <property type="entry name" value="Duplicated hybrid motif"/>
    <property type="match status" value="1"/>
</dbReference>
<dbReference type="Proteomes" id="UP001559025">
    <property type="component" value="Unassembled WGS sequence"/>
</dbReference>
<dbReference type="Pfam" id="PF01551">
    <property type="entry name" value="Peptidase_M23"/>
    <property type="match status" value="1"/>
</dbReference>
<dbReference type="CDD" id="cd12797">
    <property type="entry name" value="M23_peptidase"/>
    <property type="match status" value="1"/>
</dbReference>
<evidence type="ECO:0000313" key="11">
    <source>
        <dbReference type="Proteomes" id="UP001559025"/>
    </source>
</evidence>
<dbReference type="EMBL" id="JAZHFV010000005">
    <property type="protein sequence ID" value="MEX4008872.1"/>
    <property type="molecule type" value="Genomic_DNA"/>
</dbReference>
<keyword evidence="4 10" id="KW-0378">Hydrolase</keyword>
<sequence length="653" mass="70650">MQPIDESIAALGNEPPLVADGRAGPPDRREVSARWLSGTFLTGITSSVLMGVALFAALDGREMLATPPELLNVASLDAAGNADAAKANRLVAPVTLGNTSDKRRMEVSTMTRSGDRDVVRMVPFVQVKMALAAGHTTNRSYPPFDPLEVFAEDGAAQASASMATGVIYGAKVESEVSLRTVDFPIETAAFDESSALSADEVEGVVRNTSAILTDGDVQVAALHYVDPQRFGETPVTRTLGASFGIRIVPENVSVATRDTEGGTADSYAEDMVLFPAERKLTEALEEAGYTGPDAEGMASAFATLLKSEDVGEGHLLRLGIETREDLSRIVRASLYDGRRHILTIALNDKRQYVKGSEPEPNPAVLAAFDLEPAVIRPRGDLPTVYDGIYRAAFSYGMSRPMTRQLIQLLASDVDFQAKLNPADEIEVFFSQPDTEDQATEDSQLLYVQATFGGHTRTFYRFQMEDGVVDYFDEEGRSARQFLLRNPVPNGRFTSGFGGRRHPILGYTRMHTGVDWAAPRGTPIIASGNGLVEQAGWTGGYGRQTVIRHANGYKTSYSHQSAIAEGVVEGARVRQGQVIGYVGSTGLSSGNHLHYELMVNGTKVDPMRVRLPVERALKGGELEVFLQERERIDDLLKEQETPALKMASADNNGG</sequence>
<keyword evidence="3" id="KW-0479">Metal-binding</keyword>